<feature type="transmembrane region" description="Helical" evidence="6">
    <location>
        <begin position="218"/>
        <end position="238"/>
    </location>
</feature>
<evidence type="ECO:0000256" key="5">
    <source>
        <dbReference type="ARBA" id="ARBA00038359"/>
    </source>
</evidence>
<gene>
    <name evidence="8" type="ORF">HYFRA_00011334</name>
</gene>
<proteinExistence type="inferred from homology"/>
<sequence>MSSIAPGPSISPNEPLDHPGTKLIYVAIAFFPVEILFVALRAYSRSLHDKKVALDDILIWFALLMCLSLNALAIAMVKYGGVGRHWVDLERSGEYEKLEVWAKCLLATGWLYLAAVTLPKICVLVLYHRIFDMRRIRWSCYILSVIMIANFFTGGMVGMFACRPLSYLWDHSIPGGKCINVNMFFLWIGFPNIITDFAVLVLPLPIIWYFKSTKSQKFGLLLTFSTGSCGLVSSIIRFKNFSASDAISDGTMASAELMIWTIVEPGMCLIAACLLRFKPLLRKLIKGTTLERLPYQNSRAYYLSSPDQMKLSTLKSHYGSGNNTGSHNYERIDNSSPDEGMWNSSRANVEVEVSRTRSGSLVPPAYFSRPG</sequence>
<dbReference type="AlphaFoldDB" id="A0A9N9L085"/>
<protein>
    <recommendedName>
        <fullName evidence="7">Rhodopsin domain-containing protein</fullName>
    </recommendedName>
</protein>
<dbReference type="PANTHER" id="PTHR33048:SF47">
    <property type="entry name" value="INTEGRAL MEMBRANE PROTEIN-RELATED"/>
    <property type="match status" value="1"/>
</dbReference>
<feature type="transmembrane region" description="Helical" evidence="6">
    <location>
        <begin position="100"/>
        <end position="126"/>
    </location>
</feature>
<dbReference type="InterPro" id="IPR049326">
    <property type="entry name" value="Rhodopsin_dom_fungi"/>
</dbReference>
<evidence type="ECO:0000259" key="7">
    <source>
        <dbReference type="Pfam" id="PF20684"/>
    </source>
</evidence>
<dbReference type="GO" id="GO:0016020">
    <property type="term" value="C:membrane"/>
    <property type="evidence" value="ECO:0007669"/>
    <property type="project" value="UniProtKB-SubCell"/>
</dbReference>
<dbReference type="Proteomes" id="UP000696280">
    <property type="component" value="Unassembled WGS sequence"/>
</dbReference>
<comment type="caution">
    <text evidence="8">The sequence shown here is derived from an EMBL/GenBank/DDBJ whole genome shotgun (WGS) entry which is preliminary data.</text>
</comment>
<dbReference type="Pfam" id="PF20684">
    <property type="entry name" value="Fung_rhodopsin"/>
    <property type="match status" value="1"/>
</dbReference>
<feature type="transmembrane region" description="Helical" evidence="6">
    <location>
        <begin position="56"/>
        <end position="80"/>
    </location>
</feature>
<dbReference type="PANTHER" id="PTHR33048">
    <property type="entry name" value="PTH11-LIKE INTEGRAL MEMBRANE PROTEIN (AFU_ORTHOLOGUE AFUA_5G11245)"/>
    <property type="match status" value="1"/>
</dbReference>
<feature type="domain" description="Rhodopsin" evidence="7">
    <location>
        <begin position="40"/>
        <end position="283"/>
    </location>
</feature>
<evidence type="ECO:0000256" key="6">
    <source>
        <dbReference type="SAM" id="Phobius"/>
    </source>
</evidence>
<feature type="transmembrane region" description="Helical" evidence="6">
    <location>
        <begin position="23"/>
        <end position="44"/>
    </location>
</feature>
<comment type="subcellular location">
    <subcellularLocation>
        <location evidence="1">Membrane</location>
        <topology evidence="1">Multi-pass membrane protein</topology>
    </subcellularLocation>
</comment>
<keyword evidence="2 6" id="KW-0812">Transmembrane</keyword>
<dbReference type="InterPro" id="IPR052337">
    <property type="entry name" value="SAT4-like"/>
</dbReference>
<dbReference type="EMBL" id="CAJVRL010000061">
    <property type="protein sequence ID" value="CAG8955350.1"/>
    <property type="molecule type" value="Genomic_DNA"/>
</dbReference>
<keyword evidence="3 6" id="KW-1133">Transmembrane helix</keyword>
<feature type="transmembrane region" description="Helical" evidence="6">
    <location>
        <begin position="138"/>
        <end position="161"/>
    </location>
</feature>
<evidence type="ECO:0000256" key="4">
    <source>
        <dbReference type="ARBA" id="ARBA00023136"/>
    </source>
</evidence>
<feature type="transmembrane region" description="Helical" evidence="6">
    <location>
        <begin position="181"/>
        <end position="206"/>
    </location>
</feature>
<evidence type="ECO:0000256" key="2">
    <source>
        <dbReference type="ARBA" id="ARBA00022692"/>
    </source>
</evidence>
<accession>A0A9N9L085</accession>
<evidence type="ECO:0000313" key="9">
    <source>
        <dbReference type="Proteomes" id="UP000696280"/>
    </source>
</evidence>
<name>A0A9N9L085_9HELO</name>
<organism evidence="8 9">
    <name type="scientific">Hymenoscyphus fraxineus</name>
    <dbReference type="NCBI Taxonomy" id="746836"/>
    <lineage>
        <taxon>Eukaryota</taxon>
        <taxon>Fungi</taxon>
        <taxon>Dikarya</taxon>
        <taxon>Ascomycota</taxon>
        <taxon>Pezizomycotina</taxon>
        <taxon>Leotiomycetes</taxon>
        <taxon>Helotiales</taxon>
        <taxon>Helotiaceae</taxon>
        <taxon>Hymenoscyphus</taxon>
    </lineage>
</organism>
<keyword evidence="4 6" id="KW-0472">Membrane</keyword>
<evidence type="ECO:0000256" key="1">
    <source>
        <dbReference type="ARBA" id="ARBA00004141"/>
    </source>
</evidence>
<feature type="transmembrane region" description="Helical" evidence="6">
    <location>
        <begin position="258"/>
        <end position="277"/>
    </location>
</feature>
<dbReference type="OrthoDB" id="5329176at2759"/>
<evidence type="ECO:0000313" key="8">
    <source>
        <dbReference type="EMBL" id="CAG8955350.1"/>
    </source>
</evidence>
<keyword evidence="9" id="KW-1185">Reference proteome</keyword>
<evidence type="ECO:0000256" key="3">
    <source>
        <dbReference type="ARBA" id="ARBA00022989"/>
    </source>
</evidence>
<comment type="similarity">
    <text evidence="5">Belongs to the SAT4 family.</text>
</comment>
<reference evidence="8" key="1">
    <citation type="submission" date="2021-07" db="EMBL/GenBank/DDBJ databases">
        <authorList>
            <person name="Durling M."/>
        </authorList>
    </citation>
    <scope>NUCLEOTIDE SEQUENCE</scope>
</reference>